<evidence type="ECO:0000313" key="5">
    <source>
        <dbReference type="EMBL" id="KAF1938433.1"/>
    </source>
</evidence>
<keyword evidence="2" id="KW-0812">Transmembrane</keyword>
<evidence type="ECO:0000313" key="6">
    <source>
        <dbReference type="Proteomes" id="UP000800038"/>
    </source>
</evidence>
<dbReference type="GO" id="GO:0016020">
    <property type="term" value="C:membrane"/>
    <property type="evidence" value="ECO:0007669"/>
    <property type="project" value="UniProtKB-SubCell"/>
</dbReference>
<comment type="subcellular location">
    <subcellularLocation>
        <location evidence="1">Membrane</location>
        <topology evidence="1">Multi-pass membrane protein</topology>
    </subcellularLocation>
</comment>
<evidence type="ECO:0000256" key="1">
    <source>
        <dbReference type="ARBA" id="ARBA00004141"/>
    </source>
</evidence>
<organism evidence="5 6">
    <name type="scientific">Clathrospora elynae</name>
    <dbReference type="NCBI Taxonomy" id="706981"/>
    <lineage>
        <taxon>Eukaryota</taxon>
        <taxon>Fungi</taxon>
        <taxon>Dikarya</taxon>
        <taxon>Ascomycota</taxon>
        <taxon>Pezizomycotina</taxon>
        <taxon>Dothideomycetes</taxon>
        <taxon>Pleosporomycetidae</taxon>
        <taxon>Pleosporales</taxon>
        <taxon>Diademaceae</taxon>
        <taxon>Clathrospora</taxon>
    </lineage>
</organism>
<evidence type="ECO:0000256" key="4">
    <source>
        <dbReference type="ARBA" id="ARBA00023136"/>
    </source>
</evidence>
<dbReference type="SUPFAM" id="SSF144083">
    <property type="entry name" value="Magnesium transport protein CorA, transmembrane region"/>
    <property type="match status" value="1"/>
</dbReference>
<evidence type="ECO:0000256" key="3">
    <source>
        <dbReference type="ARBA" id="ARBA00022989"/>
    </source>
</evidence>
<keyword evidence="6" id="KW-1185">Reference proteome</keyword>
<reference evidence="5" key="1">
    <citation type="journal article" date="2020" name="Stud. Mycol.">
        <title>101 Dothideomycetes genomes: a test case for predicting lifestyles and emergence of pathogens.</title>
        <authorList>
            <person name="Haridas S."/>
            <person name="Albert R."/>
            <person name="Binder M."/>
            <person name="Bloem J."/>
            <person name="Labutti K."/>
            <person name="Salamov A."/>
            <person name="Andreopoulos B."/>
            <person name="Baker S."/>
            <person name="Barry K."/>
            <person name="Bills G."/>
            <person name="Bluhm B."/>
            <person name="Cannon C."/>
            <person name="Castanera R."/>
            <person name="Culley D."/>
            <person name="Daum C."/>
            <person name="Ezra D."/>
            <person name="Gonzalez J."/>
            <person name="Henrissat B."/>
            <person name="Kuo A."/>
            <person name="Liang C."/>
            <person name="Lipzen A."/>
            <person name="Lutzoni F."/>
            <person name="Magnuson J."/>
            <person name="Mondo S."/>
            <person name="Nolan M."/>
            <person name="Ohm R."/>
            <person name="Pangilinan J."/>
            <person name="Park H.-J."/>
            <person name="Ramirez L."/>
            <person name="Alfaro M."/>
            <person name="Sun H."/>
            <person name="Tritt A."/>
            <person name="Yoshinaga Y."/>
            <person name="Zwiers L.-H."/>
            <person name="Turgeon B."/>
            <person name="Goodwin S."/>
            <person name="Spatafora J."/>
            <person name="Crous P."/>
            <person name="Grigoriev I."/>
        </authorList>
    </citation>
    <scope>NUCLEOTIDE SEQUENCE</scope>
    <source>
        <strain evidence="5">CBS 161.51</strain>
    </source>
</reference>
<keyword evidence="3" id="KW-1133">Transmembrane helix</keyword>
<dbReference type="InterPro" id="IPR045863">
    <property type="entry name" value="CorA_TM1_TM2"/>
</dbReference>
<dbReference type="AlphaFoldDB" id="A0A6A5SEF6"/>
<keyword evidence="4" id="KW-0472">Membrane</keyword>
<dbReference type="Gene3D" id="1.20.58.340">
    <property type="entry name" value="Magnesium transport protein CorA, transmembrane region"/>
    <property type="match status" value="1"/>
</dbReference>
<sequence>MDEPRATPRIWIDRTRTLCDKDQREAYLELLNSQLCWSFPEFVRNLRSQSPHEREMSRVAVIEHRSDTQRDSETFKSSRELQDYLEKAATTETSTPPRRLFILEDLALNHIEVLGSKLRIPPTFFGAHWADPATPTFNHRNPFRRYSEDTFVIRYPSTQPIRIDASPELHGTIYHYISNVNRHIHCYDPKGPIIDQPKSYHALSFWTSGIREDGSWDSVLIVDPPVGDYVKSLADGTPLKVDRCSNEYAYSRMHSLAPDFNNVHILPSDPSDWTEGWQRPQYNSMFDDILSLSHCVPARAVGPKTCTEIARKLMICTFITFLRRRILNMLRLQNNPRIAEVYVNRCDYLREFGHGVLSSWHHELFGFVVNVKYIMGIVAQEAEEHVVALGLNRPTTIDIPQWEQDGWITINDNCRKIIGMADSFLQSYLQFTSMQEAQAANKNALSLARITNLTMIFIPLSTVAAIFAMTDDFLPGKSKSWVFWITALPVLFVTSRNVHMSPSYCWDTWKESYES</sequence>
<gene>
    <name evidence="5" type="ORF">EJ02DRAFT_473619</name>
</gene>
<dbReference type="Proteomes" id="UP000800038">
    <property type="component" value="Unassembled WGS sequence"/>
</dbReference>
<accession>A0A6A5SEF6</accession>
<evidence type="ECO:0008006" key="7">
    <source>
        <dbReference type="Google" id="ProtNLM"/>
    </source>
</evidence>
<dbReference type="OrthoDB" id="5428055at2759"/>
<protein>
    <recommendedName>
        <fullName evidence="7">Cora-domain-containing protein</fullName>
    </recommendedName>
</protein>
<dbReference type="EMBL" id="ML976105">
    <property type="protein sequence ID" value="KAF1938433.1"/>
    <property type="molecule type" value="Genomic_DNA"/>
</dbReference>
<name>A0A6A5SEF6_9PLEO</name>
<proteinExistence type="predicted"/>
<evidence type="ECO:0000256" key="2">
    <source>
        <dbReference type="ARBA" id="ARBA00022692"/>
    </source>
</evidence>